<geneLocation type="plasmid" evidence="3 4">
    <name>pREB7</name>
</geneLocation>
<dbReference type="eggNOG" id="COG0457">
    <property type="taxonomic scope" value="Bacteria"/>
</dbReference>
<dbReference type="HOGENOM" id="CLU_741077_0_0_3"/>
<keyword evidence="2" id="KW-0472">Membrane</keyword>
<keyword evidence="1" id="KW-0802">TPR repeat</keyword>
<feature type="transmembrane region" description="Helical" evidence="2">
    <location>
        <begin position="131"/>
        <end position="149"/>
    </location>
</feature>
<organism evidence="3 4">
    <name type="scientific">Acaryochloris marina (strain MBIC 11017)</name>
    <dbReference type="NCBI Taxonomy" id="329726"/>
    <lineage>
        <taxon>Bacteria</taxon>
        <taxon>Bacillati</taxon>
        <taxon>Cyanobacteriota</taxon>
        <taxon>Cyanophyceae</taxon>
        <taxon>Acaryochloridales</taxon>
        <taxon>Acaryochloridaceae</taxon>
        <taxon>Acaryochloris</taxon>
    </lineage>
</organism>
<protein>
    <submittedName>
        <fullName evidence="3">Uncharacterized protein</fullName>
    </submittedName>
</protein>
<dbReference type="OrthoDB" id="509947at2"/>
<gene>
    <name evidence="3" type="ordered locus">AM1_G0003</name>
</gene>
<dbReference type="InterPro" id="IPR011990">
    <property type="entry name" value="TPR-like_helical_dom_sf"/>
</dbReference>
<feature type="transmembrane region" description="Helical" evidence="2">
    <location>
        <begin position="169"/>
        <end position="187"/>
    </location>
</feature>
<evidence type="ECO:0000256" key="2">
    <source>
        <dbReference type="SAM" id="Phobius"/>
    </source>
</evidence>
<keyword evidence="3" id="KW-0614">Plasmid</keyword>
<name>A8ZQ97_ACAM1</name>
<keyword evidence="2" id="KW-1133">Transmembrane helix</keyword>
<dbReference type="SUPFAM" id="SSF48452">
    <property type="entry name" value="TPR-like"/>
    <property type="match status" value="1"/>
</dbReference>
<keyword evidence="2" id="KW-0812">Transmembrane</keyword>
<dbReference type="InterPro" id="IPR019734">
    <property type="entry name" value="TPR_rpt"/>
</dbReference>
<dbReference type="AlphaFoldDB" id="A8ZQ97"/>
<feature type="transmembrane region" description="Helical" evidence="2">
    <location>
        <begin position="98"/>
        <end position="119"/>
    </location>
</feature>
<dbReference type="PROSITE" id="PS50005">
    <property type="entry name" value="TPR"/>
    <property type="match status" value="1"/>
</dbReference>
<feature type="transmembrane region" description="Helical" evidence="2">
    <location>
        <begin position="46"/>
        <end position="70"/>
    </location>
</feature>
<reference evidence="3 4" key="1">
    <citation type="journal article" date="2008" name="Proc. Natl. Acad. Sci. U.S.A.">
        <title>Niche adaptation and genome expansion in the chlorophyll d-producing cyanobacterium Acaryochloris marina.</title>
        <authorList>
            <person name="Swingley W.D."/>
            <person name="Chen M."/>
            <person name="Cheung P.C."/>
            <person name="Conrad A.L."/>
            <person name="Dejesa L.C."/>
            <person name="Hao J."/>
            <person name="Honchak B.M."/>
            <person name="Karbach L.E."/>
            <person name="Kurdoglu A."/>
            <person name="Lahiri S."/>
            <person name="Mastrian S.D."/>
            <person name="Miyashita H."/>
            <person name="Page L."/>
            <person name="Ramakrishna P."/>
            <person name="Satoh S."/>
            <person name="Sattley W.M."/>
            <person name="Shimada Y."/>
            <person name="Taylor H.L."/>
            <person name="Tomo T."/>
            <person name="Tsuchiya T."/>
            <person name="Wang Z.T."/>
            <person name="Raymond J."/>
            <person name="Mimuro M."/>
            <person name="Blankenship R.E."/>
            <person name="Touchman J.W."/>
        </authorList>
    </citation>
    <scope>NUCLEOTIDE SEQUENCE [LARGE SCALE GENOMIC DNA]</scope>
    <source>
        <strain evidence="4">MBIC 11017</strain>
        <plasmid evidence="4">Plasmid pREB7</plasmid>
    </source>
</reference>
<dbReference type="EMBL" id="CP000844">
    <property type="protein sequence ID" value="ABW33183.1"/>
    <property type="molecule type" value="Genomic_DNA"/>
</dbReference>
<keyword evidence="4" id="KW-1185">Reference proteome</keyword>
<proteinExistence type="predicted"/>
<dbReference type="RefSeq" id="WP_012168252.1">
    <property type="nucleotide sequence ID" value="NC_009932.1"/>
</dbReference>
<evidence type="ECO:0000313" key="3">
    <source>
        <dbReference type="EMBL" id="ABW33183.1"/>
    </source>
</evidence>
<feature type="repeat" description="TPR" evidence="1">
    <location>
        <begin position="292"/>
        <end position="325"/>
    </location>
</feature>
<evidence type="ECO:0000313" key="4">
    <source>
        <dbReference type="Proteomes" id="UP000000268"/>
    </source>
</evidence>
<sequence>MKYIVDISNILLLIYCAKVLKELIEQRKEFCDDKITYNDLKLAKQVVIFFLLPLSVPIHEFGHCLAVWHFGGIVTDFQWRFFWGYIKKIGIFYQTDQWWVSLFGNLLSFFTAIICIPFFQRIRKRIIAEIIYFYIYIQLIFVLIVYPISSILLQFGDWLIIYNFEIQPHASLIVIAQIILLICFWCFDSSRWVVNWRLSRESHIKTGLEKIIRKLEDSGDIENHLNLIYFYFSYDEHRAAKRHARKVCHTWNKDKRIEILKVIIKYHNKKYKKAIKDCWSLLEKNYVDKDKVTLYRVLSLSMSELEQYSNALTCIDRGLEIDPNDFKLRYYRAFVLEDIGEFEAVKESLIFAREVAQSDRDKEMIDQWLKKYE</sequence>
<accession>A8ZQ97</accession>
<evidence type="ECO:0000256" key="1">
    <source>
        <dbReference type="PROSITE-ProRule" id="PRU00339"/>
    </source>
</evidence>
<dbReference type="eggNOG" id="COG1994">
    <property type="taxonomic scope" value="Bacteria"/>
</dbReference>
<dbReference type="KEGG" id="amr:AM1_G0003"/>
<dbReference type="Gene3D" id="1.25.40.10">
    <property type="entry name" value="Tetratricopeptide repeat domain"/>
    <property type="match status" value="1"/>
</dbReference>
<dbReference type="Proteomes" id="UP000000268">
    <property type="component" value="Plasmid pREB7"/>
</dbReference>